<dbReference type="HOGENOM" id="CLU_3355361_0_0_9"/>
<dbReference type="EMBL" id="ABCC02000002">
    <property type="protein sequence ID" value="EDP19328.1"/>
    <property type="molecule type" value="Genomic_DNA"/>
</dbReference>
<comment type="caution">
    <text evidence="1">The sequence shown here is derived from an EMBL/GenBank/DDBJ whole genome shotgun (WGS) entry which is preliminary data.</text>
</comment>
<dbReference type="PaxDb" id="411902-CLOBOL_00165"/>
<reference evidence="1 2" key="1">
    <citation type="submission" date="2007-08" db="EMBL/GenBank/DDBJ databases">
        <authorList>
            <person name="Fulton L."/>
            <person name="Clifton S."/>
            <person name="Fulton B."/>
            <person name="Xu J."/>
            <person name="Minx P."/>
            <person name="Pepin K.H."/>
            <person name="Johnson M."/>
            <person name="Thiruvilangam P."/>
            <person name="Bhonagiri V."/>
            <person name="Nash W.E."/>
            <person name="Mardis E.R."/>
            <person name="Wilson R.K."/>
        </authorList>
    </citation>
    <scope>NUCLEOTIDE SEQUENCE [LARGE SCALE GENOMIC DNA]</scope>
    <source>
        <strain evidence="2">ATCC BAA-613 / DSM 15670 / CCUG 46953 / JCM 12243 / WAL 16351</strain>
    </source>
</reference>
<evidence type="ECO:0000313" key="2">
    <source>
        <dbReference type="Proteomes" id="UP000005396"/>
    </source>
</evidence>
<accession>A8RGL0</accession>
<dbReference type="Proteomes" id="UP000005396">
    <property type="component" value="Unassembled WGS sequence"/>
</dbReference>
<sequence length="36" mass="4177">MDAVRFCADASGVKTANRKLIWNLHENSRQTREKMV</sequence>
<protein>
    <submittedName>
        <fullName evidence="1">Uncharacterized protein</fullName>
    </submittedName>
</protein>
<evidence type="ECO:0000313" key="1">
    <source>
        <dbReference type="EMBL" id="EDP19328.1"/>
    </source>
</evidence>
<gene>
    <name evidence="1" type="ORF">CLOBOL_00165</name>
</gene>
<dbReference type="AlphaFoldDB" id="A8RGL0"/>
<reference evidence="1 2" key="2">
    <citation type="submission" date="2007-09" db="EMBL/GenBank/DDBJ databases">
        <title>Draft genome sequence of Clostridium bolteae (ATCC BAA-613).</title>
        <authorList>
            <person name="Sudarsanam P."/>
            <person name="Ley R."/>
            <person name="Guruge J."/>
            <person name="Turnbaugh P.J."/>
            <person name="Mahowald M."/>
            <person name="Liep D."/>
            <person name="Gordon J."/>
        </authorList>
    </citation>
    <scope>NUCLEOTIDE SEQUENCE [LARGE SCALE GENOMIC DNA]</scope>
    <source>
        <strain evidence="2">ATCC BAA-613 / DSM 15670 / CCUG 46953 / JCM 12243 / WAL 16351</strain>
    </source>
</reference>
<organism evidence="1 2">
    <name type="scientific">Enterocloster bolteae (strain ATCC BAA-613 / DSM 15670 / CCUG 46953 / JCM 12243 / WAL 16351)</name>
    <name type="common">Clostridium bolteae</name>
    <dbReference type="NCBI Taxonomy" id="411902"/>
    <lineage>
        <taxon>Bacteria</taxon>
        <taxon>Bacillati</taxon>
        <taxon>Bacillota</taxon>
        <taxon>Clostridia</taxon>
        <taxon>Lachnospirales</taxon>
        <taxon>Lachnospiraceae</taxon>
        <taxon>Enterocloster</taxon>
    </lineage>
</organism>
<name>A8RGL0_ENTBW</name>
<proteinExistence type="predicted"/>